<dbReference type="Gene3D" id="1.10.1140.10">
    <property type="entry name" value="Bovine Mitochondrial F1-atpase, Atp Synthase Beta Chain, Chain D, domain 3"/>
    <property type="match status" value="1"/>
</dbReference>
<dbReference type="Pfam" id="PF00006">
    <property type="entry name" value="ATP-synt_ab"/>
    <property type="match status" value="1"/>
</dbReference>
<reference evidence="14 15" key="1">
    <citation type="journal article" date="2013" name="Nat. Biotechnol.">
        <title>Genome sequences of rare, uncultured bacteria obtained by differential coverage binning of multiple metagenomes.</title>
        <authorList>
            <person name="Albertsen M."/>
            <person name="Hugenholtz P."/>
            <person name="Skarshewski A."/>
            <person name="Nielsen K.L."/>
            <person name="Tyson G.W."/>
            <person name="Nielsen P.H."/>
        </authorList>
    </citation>
    <scope>NUCLEOTIDE SEQUENCE [LARGE SCALE GENOMIC DNA]</scope>
    <source>
        <strain evidence="14">TM71</strain>
    </source>
</reference>
<dbReference type="KEGG" id="saal:L336_0418"/>
<dbReference type="PATRIC" id="fig|1332188.3.peg.411"/>
<dbReference type="AlphaFoldDB" id="R4PY32"/>
<evidence type="ECO:0000256" key="5">
    <source>
        <dbReference type="ARBA" id="ARBA00022840"/>
    </source>
</evidence>
<dbReference type="STRING" id="1332188.L336_0418"/>
<keyword evidence="4" id="KW-0547">Nucleotide-binding</keyword>
<protein>
    <submittedName>
        <fullName evidence="14">ATP synthase subunit beta</fullName>
    </submittedName>
</protein>
<feature type="domain" description="ATP synthase A/B type C-terminal" evidence="13">
    <location>
        <begin position="366"/>
        <end position="439"/>
    </location>
</feature>
<dbReference type="HOGENOM" id="CLU_022398_0_2_0"/>
<feature type="compositionally biased region" description="Low complexity" evidence="11">
    <location>
        <begin position="460"/>
        <end position="479"/>
    </location>
</feature>
<evidence type="ECO:0000256" key="6">
    <source>
        <dbReference type="ARBA" id="ARBA00022967"/>
    </source>
</evidence>
<dbReference type="InterPro" id="IPR000194">
    <property type="entry name" value="ATPase_F1/V1/A1_a/bsu_nucl-bd"/>
</dbReference>
<evidence type="ECO:0000256" key="10">
    <source>
        <dbReference type="ARBA" id="ARBA00023310"/>
    </source>
</evidence>
<evidence type="ECO:0000259" key="12">
    <source>
        <dbReference type="Pfam" id="PF00006"/>
    </source>
</evidence>
<dbReference type="InterPro" id="IPR027417">
    <property type="entry name" value="P-loop_NTPase"/>
</dbReference>
<dbReference type="SUPFAM" id="SSF47917">
    <property type="entry name" value="C-terminal domain of alpha and beta subunits of F1 ATP synthase"/>
    <property type="match status" value="1"/>
</dbReference>
<keyword evidence="10" id="KW-0066">ATP synthesis</keyword>
<keyword evidence="9" id="KW-0139">CF(1)</keyword>
<dbReference type="PANTHER" id="PTHR15184">
    <property type="entry name" value="ATP SYNTHASE"/>
    <property type="match status" value="1"/>
</dbReference>
<dbReference type="GO" id="GO:0045259">
    <property type="term" value="C:proton-transporting ATP synthase complex"/>
    <property type="evidence" value="ECO:0007669"/>
    <property type="project" value="UniProtKB-KW"/>
</dbReference>
<keyword evidence="15" id="KW-1185">Reference proteome</keyword>
<dbReference type="PANTHER" id="PTHR15184:SF71">
    <property type="entry name" value="ATP SYNTHASE SUBUNIT BETA, MITOCHONDRIAL"/>
    <property type="match status" value="1"/>
</dbReference>
<keyword evidence="7" id="KW-0406">Ion transport</keyword>
<dbReference type="EMBL" id="CP005957">
    <property type="protein sequence ID" value="AGL62126.1"/>
    <property type="molecule type" value="Genomic_DNA"/>
</dbReference>
<organism evidence="14 15">
    <name type="scientific">Candidatus Saccharimonas aalborgensis</name>
    <dbReference type="NCBI Taxonomy" id="1332188"/>
    <lineage>
        <taxon>Bacteria</taxon>
        <taxon>Candidatus Saccharimonadota</taxon>
        <taxon>Candidatus Saccharimonadia</taxon>
        <taxon>Candidatus Saccharimonadales</taxon>
        <taxon>Candidatus Saccharimonadaceae</taxon>
        <taxon>Candidatus Saccharimonas</taxon>
    </lineage>
</organism>
<feature type="region of interest" description="Disordered" evidence="11">
    <location>
        <begin position="452"/>
        <end position="479"/>
    </location>
</feature>
<comment type="similarity">
    <text evidence="2">Belongs to the ATPase alpha/beta chains family.</text>
</comment>
<evidence type="ECO:0000259" key="13">
    <source>
        <dbReference type="Pfam" id="PF22919"/>
    </source>
</evidence>
<evidence type="ECO:0000256" key="7">
    <source>
        <dbReference type="ARBA" id="ARBA00023065"/>
    </source>
</evidence>
<dbReference type="Pfam" id="PF22919">
    <property type="entry name" value="ATP-synt_VA_C"/>
    <property type="match status" value="1"/>
</dbReference>
<keyword evidence="5" id="KW-0067">ATP-binding</keyword>
<evidence type="ECO:0000256" key="11">
    <source>
        <dbReference type="SAM" id="MobiDB-lite"/>
    </source>
</evidence>
<accession>R4PY32</accession>
<evidence type="ECO:0000256" key="2">
    <source>
        <dbReference type="ARBA" id="ARBA00008936"/>
    </source>
</evidence>
<dbReference type="RefSeq" id="WP_015641576.1">
    <property type="nucleotide sequence ID" value="NC_021219.1"/>
</dbReference>
<dbReference type="Proteomes" id="UP000013893">
    <property type="component" value="Chromosome"/>
</dbReference>
<dbReference type="Gene3D" id="3.40.50.300">
    <property type="entry name" value="P-loop containing nucleotide triphosphate hydrolases"/>
    <property type="match status" value="1"/>
</dbReference>
<evidence type="ECO:0000256" key="4">
    <source>
        <dbReference type="ARBA" id="ARBA00022741"/>
    </source>
</evidence>
<dbReference type="OrthoDB" id="9802718at2"/>
<keyword evidence="3" id="KW-0813">Transport</keyword>
<keyword evidence="8" id="KW-0472">Membrane</keyword>
<feature type="domain" description="ATPase F1/V1/A1 complex alpha/beta subunit nucleotide-binding" evidence="12">
    <location>
        <begin position="136"/>
        <end position="359"/>
    </location>
</feature>
<evidence type="ECO:0000313" key="14">
    <source>
        <dbReference type="EMBL" id="AGL62126.1"/>
    </source>
</evidence>
<evidence type="ECO:0000256" key="9">
    <source>
        <dbReference type="ARBA" id="ARBA00023196"/>
    </source>
</evidence>
<comment type="subcellular location">
    <subcellularLocation>
        <location evidence="1">Membrane</location>
    </subcellularLocation>
</comment>
<dbReference type="GO" id="GO:0005524">
    <property type="term" value="F:ATP binding"/>
    <property type="evidence" value="ECO:0007669"/>
    <property type="project" value="UniProtKB-KW"/>
</dbReference>
<dbReference type="InterPro" id="IPR050053">
    <property type="entry name" value="ATPase_alpha/beta_chains"/>
</dbReference>
<dbReference type="SUPFAM" id="SSF52540">
    <property type="entry name" value="P-loop containing nucleoside triphosphate hydrolases"/>
    <property type="match status" value="1"/>
</dbReference>
<evidence type="ECO:0000256" key="1">
    <source>
        <dbReference type="ARBA" id="ARBA00004370"/>
    </source>
</evidence>
<name>R4PY32_9BACT</name>
<evidence type="ECO:0000256" key="3">
    <source>
        <dbReference type="ARBA" id="ARBA00022448"/>
    </source>
</evidence>
<dbReference type="InterPro" id="IPR024034">
    <property type="entry name" value="ATPase_F1/V1_b/a_C"/>
</dbReference>
<gene>
    <name evidence="14" type="primary">atpD</name>
    <name evidence="14" type="ORF">L336_0418</name>
</gene>
<proteinExistence type="inferred from homology"/>
<keyword evidence="6" id="KW-1278">Translocase</keyword>
<dbReference type="GO" id="GO:0046933">
    <property type="term" value="F:proton-transporting ATP synthase activity, rotational mechanism"/>
    <property type="evidence" value="ECO:0007669"/>
    <property type="project" value="TreeGrafter"/>
</dbReference>
<dbReference type="InterPro" id="IPR055190">
    <property type="entry name" value="ATP-synt_VA_C"/>
</dbReference>
<sequence length="479" mass="52075">MEVADITHEYVGTISTLRGLTIEVKLVGSSRPEVKELLSVEAHPEVFVEVNFFRGNKAICLNLNNDPVVRCGQKLYRTHSKVTVPVGAATLGRVFNALGEPLDKAASIAENRRPISIPTGTKSYRSSAKLELLETGLKVIDFLTPFVKGRKIGVIGGAGVGKTVLTMEMIHNVTQTKKTAEGQDESSKSLSIYCGVGERIREGNELYETLKDTDVLKNTVMFFGQMDATPAIRSMVGPAAATAAEYFRDEEGKDILFFVDNIYRHVQAMTELSTNLGLIPSEGGYSPMVFSDLRRLQDRLSSTEQGTITSVQAIYVPADDLSDPAVQAISQQLDSVLVLDRSIAEQGIRPAVNLLKTTSSLLTPSIVGERHYRLAERVQAIMQKYDSLKNIIAIVGENELSPADRADYQNAKKLIQFFSQNFAVAEKFSGHPGEYYTLEETLSGIEAILASGVDTPGSNAPTAAPQTPQTEPAAKQEGS</sequence>
<evidence type="ECO:0000313" key="15">
    <source>
        <dbReference type="Proteomes" id="UP000013893"/>
    </source>
</evidence>
<evidence type="ECO:0000256" key="8">
    <source>
        <dbReference type="ARBA" id="ARBA00023136"/>
    </source>
</evidence>